<organism evidence="1 2">
    <name type="scientific">Schistosoma mattheei</name>
    <dbReference type="NCBI Taxonomy" id="31246"/>
    <lineage>
        <taxon>Eukaryota</taxon>
        <taxon>Metazoa</taxon>
        <taxon>Spiralia</taxon>
        <taxon>Lophotrochozoa</taxon>
        <taxon>Platyhelminthes</taxon>
        <taxon>Trematoda</taxon>
        <taxon>Digenea</taxon>
        <taxon>Strigeidida</taxon>
        <taxon>Schistosomatoidea</taxon>
        <taxon>Schistosomatidae</taxon>
        <taxon>Schistosoma</taxon>
    </lineage>
</organism>
<keyword evidence="2" id="KW-1185">Reference proteome</keyword>
<gene>
    <name evidence="1" type="ORF">SMTD_LOCUS6104</name>
</gene>
<sequence>MSPSCGHKTNILPFPPMWSFSLSIIQKTFKSKKTVLSLCDNE</sequence>
<proteinExistence type="predicted"/>
<dbReference type="Proteomes" id="UP000269396">
    <property type="component" value="Unassembled WGS sequence"/>
</dbReference>
<evidence type="ECO:0000313" key="2">
    <source>
        <dbReference type="Proteomes" id="UP000269396"/>
    </source>
</evidence>
<evidence type="ECO:0000313" key="1">
    <source>
        <dbReference type="EMBL" id="VDP32199.1"/>
    </source>
</evidence>
<dbReference type="EMBL" id="UZAL01027394">
    <property type="protein sequence ID" value="VDP32199.1"/>
    <property type="molecule type" value="Genomic_DNA"/>
</dbReference>
<name>A0A3P8GB47_9TREM</name>
<accession>A0A3P8GB47</accession>
<dbReference type="AlphaFoldDB" id="A0A3P8GB47"/>
<protein>
    <submittedName>
        <fullName evidence="1">Uncharacterized protein</fullName>
    </submittedName>
</protein>
<reference evidence="1 2" key="1">
    <citation type="submission" date="2018-11" db="EMBL/GenBank/DDBJ databases">
        <authorList>
            <consortium name="Pathogen Informatics"/>
        </authorList>
    </citation>
    <scope>NUCLEOTIDE SEQUENCE [LARGE SCALE GENOMIC DNA]</scope>
    <source>
        <strain>Denwood</strain>
        <strain evidence="2">Zambia</strain>
    </source>
</reference>